<feature type="region of interest" description="Disordered" evidence="1">
    <location>
        <begin position="18"/>
        <end position="55"/>
    </location>
</feature>
<organism evidence="2 3">
    <name type="scientific">Biformimicrobium ophioploci</name>
    <dbReference type="NCBI Taxonomy" id="3036711"/>
    <lineage>
        <taxon>Bacteria</taxon>
        <taxon>Pseudomonadati</taxon>
        <taxon>Pseudomonadota</taxon>
        <taxon>Gammaproteobacteria</taxon>
        <taxon>Cellvibrionales</taxon>
        <taxon>Microbulbiferaceae</taxon>
        <taxon>Biformimicrobium</taxon>
    </lineage>
</organism>
<keyword evidence="3" id="KW-1185">Reference proteome</keyword>
<evidence type="ECO:0000313" key="3">
    <source>
        <dbReference type="Proteomes" id="UP001224392"/>
    </source>
</evidence>
<proteinExistence type="predicted"/>
<dbReference type="Proteomes" id="UP001224392">
    <property type="component" value="Unassembled WGS sequence"/>
</dbReference>
<comment type="caution">
    <text evidence="2">The sequence shown here is derived from an EMBL/GenBank/DDBJ whole genome shotgun (WGS) entry which is preliminary data.</text>
</comment>
<gene>
    <name evidence="2" type="ORF">MNKW57_19980</name>
</gene>
<dbReference type="EMBL" id="BSYJ01000003">
    <property type="protein sequence ID" value="GMG87677.1"/>
    <property type="molecule type" value="Genomic_DNA"/>
</dbReference>
<evidence type="ECO:0000256" key="1">
    <source>
        <dbReference type="SAM" id="MobiDB-lite"/>
    </source>
</evidence>
<reference evidence="2 3" key="1">
    <citation type="submission" date="2023-04" db="EMBL/GenBank/DDBJ databases">
        <title>Marinobulbifer ophiurae gen. nov., sp. Nov., isolate from tissue of brittle star Ophioplocus japonicus.</title>
        <authorList>
            <person name="Kawano K."/>
            <person name="Sawayama S."/>
            <person name="Nakagawa S."/>
        </authorList>
    </citation>
    <scope>NUCLEOTIDE SEQUENCE [LARGE SCALE GENOMIC DNA]</scope>
    <source>
        <strain evidence="2 3">NKW57</strain>
    </source>
</reference>
<sequence>MAAGHTQSEAKLMASATATGYERRHSAPATGIFSPSAGEGNRQTRMGKNSVLDPPTFYIL</sequence>
<accession>A0ABQ6M022</accession>
<protein>
    <submittedName>
        <fullName evidence="2">Uncharacterized protein</fullName>
    </submittedName>
</protein>
<name>A0ABQ6M022_9GAMM</name>
<evidence type="ECO:0000313" key="2">
    <source>
        <dbReference type="EMBL" id="GMG87677.1"/>
    </source>
</evidence>